<protein>
    <submittedName>
        <fullName evidence="1">Uncharacterized protein</fullName>
    </submittedName>
</protein>
<dbReference type="Proteomes" id="UP000277970">
    <property type="component" value="Segment"/>
</dbReference>
<evidence type="ECO:0000313" key="2">
    <source>
        <dbReference type="Proteomes" id="UP000277970"/>
    </source>
</evidence>
<sequence length="64" mass="7350">MTEKTESQSGTKQKVNEVTAKLYMALDDLAFALALEEDEKIRKSDVFKKAQEVIKILTEMRKTK</sequence>
<name>A0A3Q8Q404_9VIRU</name>
<proteinExistence type="predicted"/>
<gene>
    <name evidence="1" type="ORF">SBRV1_gp35</name>
</gene>
<dbReference type="EMBL" id="MK064565">
    <property type="protein sequence ID" value="AZI75924.1"/>
    <property type="molecule type" value="Genomic_DNA"/>
</dbReference>
<reference evidence="1" key="1">
    <citation type="journal article" date="2018" name="Environ. Microbiol.">
        <title>New archaeal viruses discovered by metagenomic analysis of viral communities in enrichment cultures.</title>
        <authorList>
            <person name="Liu Y."/>
            <person name="Brandt D."/>
            <person name="Ishino S."/>
            <person name="Ishino Y."/>
            <person name="Koonin E.V."/>
            <person name="Kalinowski J."/>
            <person name="Krupovic M."/>
            <person name="Prangishvili D."/>
        </authorList>
    </citation>
    <scope>NUCLEOTIDE SEQUENCE [LARGE SCALE GENOMIC DNA]</scope>
</reference>
<evidence type="ECO:0000313" key="1">
    <source>
        <dbReference type="EMBL" id="AZI75924.1"/>
    </source>
</evidence>
<keyword evidence="2" id="KW-1185">Reference proteome</keyword>
<organism evidence="1">
    <name type="scientific">Sulfolobales Beppu rod-shaped virus 1</name>
    <dbReference type="NCBI Taxonomy" id="2493121"/>
    <lineage>
        <taxon>Viruses</taxon>
        <taxon>Adnaviria</taxon>
        <taxon>Zilligvirae</taxon>
        <taxon>Taleaviricota</taxon>
        <taxon>Tokiviricetes</taxon>
        <taxon>Ligamenvirales</taxon>
        <taxon>Rudiviridae</taxon>
        <taxon>Japarudivirus</taxon>
        <taxon>Japarudivirus beppuense</taxon>
        <taxon>Japarudivirus SBRV1</taxon>
    </lineage>
</organism>
<accession>A0A3Q8Q404</accession>